<dbReference type="InterPro" id="IPR000537">
    <property type="entry name" value="UbiA_prenyltransferase"/>
</dbReference>
<evidence type="ECO:0000256" key="1">
    <source>
        <dbReference type="ARBA" id="ARBA00004141"/>
    </source>
</evidence>
<dbReference type="GO" id="GO:0016765">
    <property type="term" value="F:transferase activity, transferring alkyl or aryl (other than methyl) groups"/>
    <property type="evidence" value="ECO:0007669"/>
    <property type="project" value="InterPro"/>
</dbReference>
<evidence type="ECO:0000313" key="8">
    <source>
        <dbReference type="Proteomes" id="UP000483078"/>
    </source>
</evidence>
<keyword evidence="5 6" id="KW-0472">Membrane</keyword>
<dbReference type="Pfam" id="PF01040">
    <property type="entry name" value="UbiA"/>
    <property type="match status" value="1"/>
</dbReference>
<accession>A0A7C9LA83</accession>
<evidence type="ECO:0000256" key="4">
    <source>
        <dbReference type="ARBA" id="ARBA00022989"/>
    </source>
</evidence>
<evidence type="ECO:0000256" key="3">
    <source>
        <dbReference type="ARBA" id="ARBA00022692"/>
    </source>
</evidence>
<evidence type="ECO:0000256" key="6">
    <source>
        <dbReference type="SAM" id="Phobius"/>
    </source>
</evidence>
<dbReference type="PANTHER" id="PTHR42723:SF1">
    <property type="entry name" value="CHLOROPHYLL SYNTHASE, CHLOROPLASTIC"/>
    <property type="match status" value="1"/>
</dbReference>
<sequence length="481" mass="51920">MSMARDVTLAVDLDGTLIRSDMLLEGFWAAVAYDWTLPFRAAGWLLRGRAHLKERVAARQMHAIGALPWTQEVLDHAAAWRAAGGRTALVTASDQTIAQAVADHHPGLFDEVHGSDGKRNLKGAAKAGFLTERFGPRGYAYIGDSHADMPVWQGAAKVITVNAPAPLRRRAERATNDARTPAEHLNAPGTGIGPALREIRPHQWLKNVLIFAPMIAAHQFTALALMQSALAFVAFGLVASGVYVLNDLLDLAPDRAHPRKCNRPLASGALPITQATLMVPVLLLAGLGVSSLLGMNFMLVIVAYFVATTSYSLWLKRRIVADIATLAGLYTLRIVAGGVATGIPLSVWLLAFSIFLFFSLAAVKRQAELVDTAERGETNTTGRGYRVDDMPLVAQMATASGFVSVLVLALYLNTPQVQAQYDQPAMLWGVCLILLYWISRIVLITHRGRMHDDPLVFAITDPVSRTCLLLSGALIAGAALL</sequence>
<dbReference type="AlphaFoldDB" id="A0A7C9LA83"/>
<dbReference type="InterPro" id="IPR044878">
    <property type="entry name" value="UbiA_sf"/>
</dbReference>
<dbReference type="InterPro" id="IPR050475">
    <property type="entry name" value="Prenyltransferase_related"/>
</dbReference>
<keyword evidence="2" id="KW-1003">Cell membrane</keyword>
<dbReference type="Pfam" id="PF12710">
    <property type="entry name" value="HAD"/>
    <property type="match status" value="1"/>
</dbReference>
<feature type="transmembrane region" description="Helical" evidence="6">
    <location>
        <begin position="425"/>
        <end position="443"/>
    </location>
</feature>
<feature type="transmembrane region" description="Helical" evidence="6">
    <location>
        <begin position="281"/>
        <end position="307"/>
    </location>
</feature>
<dbReference type="InterPro" id="IPR023214">
    <property type="entry name" value="HAD_sf"/>
</dbReference>
<dbReference type="InterPro" id="IPR036412">
    <property type="entry name" value="HAD-like_sf"/>
</dbReference>
<keyword evidence="4 6" id="KW-1133">Transmembrane helix</keyword>
<keyword evidence="3 6" id="KW-0812">Transmembrane</keyword>
<reference evidence="7 8" key="1">
    <citation type="submission" date="2019-06" db="EMBL/GenBank/DDBJ databases">
        <title>Enrichment of Autotrophic Halophilic Microorganisms from Red Sea Brine Pool Using Microbial Electrosynthesis System.</title>
        <authorList>
            <person name="Alqahtani M.F."/>
            <person name="Bajracharya S."/>
            <person name="Katuri K.P."/>
            <person name="Ali M."/>
            <person name="Saikaly P.E."/>
        </authorList>
    </citation>
    <scope>NUCLEOTIDE SEQUENCE [LARGE SCALE GENOMIC DNA]</scope>
    <source>
        <strain evidence="7">MES6</strain>
    </source>
</reference>
<dbReference type="EMBL" id="VENJ01000031">
    <property type="protein sequence ID" value="MTJ05973.1"/>
    <property type="molecule type" value="Genomic_DNA"/>
</dbReference>
<name>A0A7C9LA83_9RHOB</name>
<dbReference type="PANTHER" id="PTHR42723">
    <property type="entry name" value="CHLOROPHYLL SYNTHASE"/>
    <property type="match status" value="1"/>
</dbReference>
<dbReference type="GO" id="GO:0016020">
    <property type="term" value="C:membrane"/>
    <property type="evidence" value="ECO:0007669"/>
    <property type="project" value="UniProtKB-SubCell"/>
</dbReference>
<dbReference type="SUPFAM" id="SSF56784">
    <property type="entry name" value="HAD-like"/>
    <property type="match status" value="1"/>
</dbReference>
<evidence type="ECO:0000256" key="5">
    <source>
        <dbReference type="ARBA" id="ARBA00023136"/>
    </source>
</evidence>
<evidence type="ECO:0000256" key="2">
    <source>
        <dbReference type="ARBA" id="ARBA00022475"/>
    </source>
</evidence>
<feature type="transmembrane region" description="Helical" evidence="6">
    <location>
        <begin position="392"/>
        <end position="413"/>
    </location>
</feature>
<proteinExistence type="predicted"/>
<keyword evidence="7" id="KW-0808">Transferase</keyword>
<feature type="transmembrane region" description="Helical" evidence="6">
    <location>
        <begin position="345"/>
        <end position="363"/>
    </location>
</feature>
<dbReference type="Gene3D" id="3.40.50.1000">
    <property type="entry name" value="HAD superfamily/HAD-like"/>
    <property type="match status" value="1"/>
</dbReference>
<comment type="subcellular location">
    <subcellularLocation>
        <location evidence="1">Membrane</location>
        <topology evidence="1">Multi-pass membrane protein</topology>
    </subcellularLocation>
</comment>
<dbReference type="Gene3D" id="1.10.357.140">
    <property type="entry name" value="UbiA prenyltransferase"/>
    <property type="match status" value="1"/>
</dbReference>
<dbReference type="NCBIfam" id="NF006088">
    <property type="entry name" value="PRK08238.1"/>
    <property type="match status" value="1"/>
</dbReference>
<organism evidence="7 8">
    <name type="scientific">Sediminimonas qiaohouensis</name>
    <dbReference type="NCBI Taxonomy" id="552061"/>
    <lineage>
        <taxon>Bacteria</taxon>
        <taxon>Pseudomonadati</taxon>
        <taxon>Pseudomonadota</taxon>
        <taxon>Alphaproteobacteria</taxon>
        <taxon>Rhodobacterales</taxon>
        <taxon>Roseobacteraceae</taxon>
        <taxon>Sediminimonas</taxon>
    </lineage>
</organism>
<dbReference type="CDD" id="cd13963">
    <property type="entry name" value="PT_UbiA_2"/>
    <property type="match status" value="1"/>
</dbReference>
<feature type="transmembrane region" description="Helical" evidence="6">
    <location>
        <begin position="220"/>
        <end position="245"/>
    </location>
</feature>
<gene>
    <name evidence="7" type="ORF">FH759_14995</name>
</gene>
<evidence type="ECO:0000313" key="7">
    <source>
        <dbReference type="EMBL" id="MTJ05973.1"/>
    </source>
</evidence>
<dbReference type="Proteomes" id="UP000483078">
    <property type="component" value="Unassembled WGS sequence"/>
</dbReference>
<comment type="caution">
    <text evidence="7">The sequence shown here is derived from an EMBL/GenBank/DDBJ whole genome shotgun (WGS) entry which is preliminary data.</text>
</comment>
<protein>
    <submittedName>
        <fullName evidence="7">UbiA family prenyltransferase</fullName>
    </submittedName>
</protein>